<feature type="compositionally biased region" description="Acidic residues" evidence="1">
    <location>
        <begin position="403"/>
        <end position="421"/>
    </location>
</feature>
<feature type="compositionally biased region" description="Acidic residues" evidence="1">
    <location>
        <begin position="174"/>
        <end position="201"/>
    </location>
</feature>
<feature type="region of interest" description="Disordered" evidence="1">
    <location>
        <begin position="174"/>
        <end position="227"/>
    </location>
</feature>
<evidence type="ECO:0000313" key="2">
    <source>
        <dbReference type="EMBL" id="CCH46430.1"/>
    </source>
</evidence>
<evidence type="ECO:0000256" key="1">
    <source>
        <dbReference type="SAM" id="MobiDB-lite"/>
    </source>
</evidence>
<organism evidence="2 3">
    <name type="scientific">Wickerhamomyces ciferrii (strain ATCC 14091 / BCRC 22168 / CBS 111 / JCM 3599 / NBRC 0793 / NRRL Y-1031 F-60-10)</name>
    <name type="common">Yeast</name>
    <name type="synonym">Pichia ciferrii</name>
    <dbReference type="NCBI Taxonomy" id="1206466"/>
    <lineage>
        <taxon>Eukaryota</taxon>
        <taxon>Fungi</taxon>
        <taxon>Dikarya</taxon>
        <taxon>Ascomycota</taxon>
        <taxon>Saccharomycotina</taxon>
        <taxon>Saccharomycetes</taxon>
        <taxon>Phaffomycetales</taxon>
        <taxon>Wickerhamomycetaceae</taxon>
        <taxon>Wickerhamomyces</taxon>
    </lineage>
</organism>
<reference evidence="2 3" key="1">
    <citation type="journal article" date="2012" name="Eukaryot. Cell">
        <title>Draft genome sequence of Wickerhamomyces ciferrii NRRL Y-1031 F-60-10.</title>
        <authorList>
            <person name="Schneider J."/>
            <person name="Andrea H."/>
            <person name="Blom J."/>
            <person name="Jaenicke S."/>
            <person name="Ruckert C."/>
            <person name="Schorsch C."/>
            <person name="Szczepanowski R."/>
            <person name="Farwick M."/>
            <person name="Goesmann A."/>
            <person name="Puhler A."/>
            <person name="Schaffer S."/>
            <person name="Tauch A."/>
            <person name="Kohler T."/>
            <person name="Brinkrolf K."/>
        </authorList>
    </citation>
    <scope>NUCLEOTIDE SEQUENCE [LARGE SCALE GENOMIC DNA]</scope>
    <source>
        <strain evidence="3">ATCC 14091 / BCRC 22168 / CBS 111 / JCM 3599 / NBRC 0793 / NRRL Y-1031 F-60-10</strain>
    </source>
</reference>
<accession>K0KMD3</accession>
<sequence>MNNGTGLSELELKRQAVLASMKRKKSDRQATGSAIQINNTNASMGSHKDKGKLTTNLYDAVMDLRSLGFSFDDIVEKSGVKREYLANCYNSWKFIVPKIDIKQPEPIPAVQVPVSVPEPEPEQTPVLIPKWHDQRSHSNSPIVHQRPLFNNKYTRVQVEERPEWLKDLVIDLSETSDEEESEEEEEEEEDNDADEGEEEDGSNSSNETSQDSEEKIHIETSVTEVENVNDKKRKLEIDNDDENNDNFINTKISLKEKIENLSDKIRQHESSQKSKNYKFLTKELKDKQSQLLWLRKQVSIMESDIISTKSMINHLEDGMNYLSEWKTELASNLVQLEALEYEEKEQIEMDKRRATLKAKLQQQMESKRQEKIREEVEKQEKIANEQDNKEQDVEIVEIASSSEGEEEQEEGSNSIDIDDVDNNNHSNGMVSSDTIHKIPKVISVSIG</sequence>
<dbReference type="InParanoid" id="K0KMD3"/>
<protein>
    <submittedName>
        <fullName evidence="2">Uncharacterized protein</fullName>
    </submittedName>
</protein>
<gene>
    <name evidence="2" type="ORF">BN7_6024</name>
</gene>
<dbReference type="AlphaFoldDB" id="K0KMD3"/>
<feature type="compositionally biased region" description="Basic and acidic residues" evidence="1">
    <location>
        <begin position="365"/>
        <end position="392"/>
    </location>
</feature>
<comment type="caution">
    <text evidence="2">The sequence shown here is derived from an EMBL/GenBank/DDBJ whole genome shotgun (WGS) entry which is preliminary data.</text>
</comment>
<dbReference type="Proteomes" id="UP000009328">
    <property type="component" value="Unassembled WGS sequence"/>
</dbReference>
<feature type="region of interest" description="Disordered" evidence="1">
    <location>
        <begin position="365"/>
        <end position="433"/>
    </location>
</feature>
<dbReference type="HOGENOM" id="CLU_612817_0_0_1"/>
<proteinExistence type="predicted"/>
<feature type="compositionally biased region" description="Polar residues" evidence="1">
    <location>
        <begin position="29"/>
        <end position="44"/>
    </location>
</feature>
<keyword evidence="3" id="KW-1185">Reference proteome</keyword>
<name>K0KMD3_WICCF</name>
<evidence type="ECO:0000313" key="3">
    <source>
        <dbReference type="Proteomes" id="UP000009328"/>
    </source>
</evidence>
<feature type="region of interest" description="Disordered" evidence="1">
    <location>
        <begin position="22"/>
        <end position="50"/>
    </location>
</feature>
<dbReference type="EMBL" id="CAIF01000245">
    <property type="protein sequence ID" value="CCH46430.1"/>
    <property type="molecule type" value="Genomic_DNA"/>
</dbReference>